<protein>
    <submittedName>
        <fullName evidence="3">Uncharacterized protein</fullName>
    </submittedName>
</protein>
<dbReference type="HOGENOM" id="CLU_019363_1_0_1"/>
<evidence type="ECO:0000313" key="3">
    <source>
        <dbReference type="EMBL" id="CBF87474.1"/>
    </source>
</evidence>
<dbReference type="RefSeq" id="XP_682630.1">
    <property type="nucleotide sequence ID" value="XM_677538.1"/>
</dbReference>
<evidence type="ECO:0000256" key="2">
    <source>
        <dbReference type="SAM" id="SignalP"/>
    </source>
</evidence>
<sequence length="601" mass="62722">MKIFLLGAVLCAAQSVTAALDASLLETYVDSLELISSFNPVEAAYWTGYKHHRRTPFAVSPDGESAYLAYLDSSETGVHVQQVDPNTFEAVGTTVTVSGGQEAGGLVAHNDGFALLTNEAMPSGTTDAPSDNTPVPVLYRYKNGEQTWKTWLGGPEVESSQGYLASPDLNGDLVYSSEAGLYGAYFVVTAYSGSASGHYGDAIQYVNDSGELQTISGATSTWGCSHNTGIAFEAASEAPFASICAEDQGAIWLNTNGQGMTTVGVKISNENTTNGASGEPMGGMSGSYSQLVKLDTTSRYIFAWPSRGAIDVTENEWMGEGYTHVLPRNLNRNVAIAIFSDKNTLVGEEATSVIGTEDADSQINWITTGDADHTNVHAAAFGSENALLTWEEISSPICDEFVAMGCRGTFAGTYFQHVDKTGATVGSAIKSSDVYVAGDMVNIGSKICWPYVNMEWDLDGTVNEWDTSSTTTTEKISFACISLSGSGSSSSGSSASASTSAPGSATSSAITTASATASSTGSVSLSTSVSAETQAVSQTNSEVATQPASKTPETTETTAVPTSIDAVSATELPVSTATGESATVTARPNRKKGKCRAHYRH</sequence>
<feature type="chain" id="PRO_5010212210" evidence="2">
    <location>
        <begin position="19"/>
        <end position="601"/>
    </location>
</feature>
<keyword evidence="2" id="KW-0732">Signal</keyword>
<dbReference type="EMBL" id="BN001308">
    <property type="protein sequence ID" value="CBF87474.1"/>
    <property type="molecule type" value="Genomic_DNA"/>
</dbReference>
<dbReference type="OMA" id="CWPYVSM"/>
<gene>
    <name evidence="3" type="ORF">ANIA_09361</name>
</gene>
<accession>Q5AQR9</accession>
<dbReference type="Proteomes" id="UP000000560">
    <property type="component" value="Chromosome VIII"/>
</dbReference>
<feature type="compositionally biased region" description="Low complexity" evidence="1">
    <location>
        <begin position="551"/>
        <end position="562"/>
    </location>
</feature>
<dbReference type="KEGG" id="ani:ANIA_09361"/>
<dbReference type="VEuPathDB" id="FungiDB:AN9361"/>
<keyword evidence="4" id="KW-1185">Reference proteome</keyword>
<feature type="region of interest" description="Disordered" evidence="1">
    <location>
        <begin position="536"/>
        <end position="601"/>
    </location>
</feature>
<name>Q5AQR9_EMENI</name>
<feature type="compositionally biased region" description="Polar residues" evidence="1">
    <location>
        <begin position="536"/>
        <end position="549"/>
    </location>
</feature>
<reference evidence="4" key="1">
    <citation type="journal article" date="2005" name="Nature">
        <title>Sequencing of Aspergillus nidulans and comparative analysis with A. fumigatus and A. oryzae.</title>
        <authorList>
            <person name="Galagan J.E."/>
            <person name="Calvo S.E."/>
            <person name="Cuomo C."/>
            <person name="Ma L.J."/>
            <person name="Wortman J.R."/>
            <person name="Batzoglou S."/>
            <person name="Lee S.I."/>
            <person name="Basturkmen M."/>
            <person name="Spevak C.C."/>
            <person name="Clutterbuck J."/>
            <person name="Kapitonov V."/>
            <person name="Jurka J."/>
            <person name="Scazzocchio C."/>
            <person name="Farman M."/>
            <person name="Butler J."/>
            <person name="Purcell S."/>
            <person name="Harris S."/>
            <person name="Braus G.H."/>
            <person name="Draht O."/>
            <person name="Busch S."/>
            <person name="D'Enfert C."/>
            <person name="Bouchier C."/>
            <person name="Goldman G.H."/>
            <person name="Bell-Pedersen D."/>
            <person name="Griffiths-Jones S."/>
            <person name="Doonan J.H."/>
            <person name="Yu J."/>
            <person name="Vienken K."/>
            <person name="Pain A."/>
            <person name="Freitag M."/>
            <person name="Selker E.U."/>
            <person name="Archer D.B."/>
            <person name="Penalva M.A."/>
            <person name="Oakley B.R."/>
            <person name="Momany M."/>
            <person name="Tanaka T."/>
            <person name="Kumagai T."/>
            <person name="Asai K."/>
            <person name="Machida M."/>
            <person name="Nierman W.C."/>
            <person name="Denning D.W."/>
            <person name="Caddick M."/>
            <person name="Hynes M."/>
            <person name="Paoletti M."/>
            <person name="Fischer R."/>
            <person name="Miller B."/>
            <person name="Dyer P."/>
            <person name="Sachs M.S."/>
            <person name="Osmani S.A."/>
            <person name="Birren B.W."/>
        </authorList>
    </citation>
    <scope>NUCLEOTIDE SEQUENCE [LARGE SCALE GENOMIC DNA]</scope>
    <source>
        <strain evidence="4">FGSC A4 / ATCC 38163 / CBS 112.46 / NRRL 194 / M139</strain>
    </source>
</reference>
<organism evidence="3 4">
    <name type="scientific">Emericella nidulans (strain FGSC A4 / ATCC 38163 / CBS 112.46 / NRRL 194 / M139)</name>
    <name type="common">Aspergillus nidulans</name>
    <dbReference type="NCBI Taxonomy" id="227321"/>
    <lineage>
        <taxon>Eukaryota</taxon>
        <taxon>Fungi</taxon>
        <taxon>Dikarya</taxon>
        <taxon>Ascomycota</taxon>
        <taxon>Pezizomycotina</taxon>
        <taxon>Eurotiomycetes</taxon>
        <taxon>Eurotiomycetidae</taxon>
        <taxon>Eurotiales</taxon>
        <taxon>Aspergillaceae</taxon>
        <taxon>Aspergillus</taxon>
        <taxon>Aspergillus subgen. Nidulantes</taxon>
    </lineage>
</organism>
<dbReference type="eggNOG" id="ENOG502QTSJ">
    <property type="taxonomic scope" value="Eukaryota"/>
</dbReference>
<proteinExistence type="predicted"/>
<dbReference type="GeneID" id="2867816"/>
<evidence type="ECO:0000256" key="1">
    <source>
        <dbReference type="SAM" id="MobiDB-lite"/>
    </source>
</evidence>
<dbReference type="InParanoid" id="Q5AQR9"/>
<feature type="compositionally biased region" description="Basic residues" evidence="1">
    <location>
        <begin position="588"/>
        <end position="601"/>
    </location>
</feature>
<feature type="region of interest" description="Disordered" evidence="1">
    <location>
        <begin position="486"/>
        <end position="506"/>
    </location>
</feature>
<reference evidence="4" key="2">
    <citation type="journal article" date="2009" name="Fungal Genet. Biol.">
        <title>The 2008 update of the Aspergillus nidulans genome annotation: a community effort.</title>
        <authorList>
            <person name="Wortman J.R."/>
            <person name="Gilsenan J.M."/>
            <person name="Joardar V."/>
            <person name="Deegan J."/>
            <person name="Clutterbuck J."/>
            <person name="Andersen M.R."/>
            <person name="Archer D."/>
            <person name="Bencina M."/>
            <person name="Braus G."/>
            <person name="Coutinho P."/>
            <person name="von Dohren H."/>
            <person name="Doonan J."/>
            <person name="Driessen A.J."/>
            <person name="Durek P."/>
            <person name="Espeso E."/>
            <person name="Fekete E."/>
            <person name="Flipphi M."/>
            <person name="Estrada C.G."/>
            <person name="Geysens S."/>
            <person name="Goldman G."/>
            <person name="de Groot P.W."/>
            <person name="Hansen K."/>
            <person name="Harris S.D."/>
            <person name="Heinekamp T."/>
            <person name="Helmstaedt K."/>
            <person name="Henrissat B."/>
            <person name="Hofmann G."/>
            <person name="Homan T."/>
            <person name="Horio T."/>
            <person name="Horiuchi H."/>
            <person name="James S."/>
            <person name="Jones M."/>
            <person name="Karaffa L."/>
            <person name="Karanyi Z."/>
            <person name="Kato M."/>
            <person name="Keller N."/>
            <person name="Kelly D.E."/>
            <person name="Kiel J.A."/>
            <person name="Kim J.M."/>
            <person name="van der Klei I.J."/>
            <person name="Klis F.M."/>
            <person name="Kovalchuk A."/>
            <person name="Krasevec N."/>
            <person name="Kubicek C.P."/>
            <person name="Liu B."/>
            <person name="Maccabe A."/>
            <person name="Meyer V."/>
            <person name="Mirabito P."/>
            <person name="Miskei M."/>
            <person name="Mos M."/>
            <person name="Mullins J."/>
            <person name="Nelson D.R."/>
            <person name="Nielsen J."/>
            <person name="Oakley B.R."/>
            <person name="Osmani S.A."/>
            <person name="Pakula T."/>
            <person name="Paszewski A."/>
            <person name="Paulsen I."/>
            <person name="Pilsyk S."/>
            <person name="Pocsi I."/>
            <person name="Punt P.J."/>
            <person name="Ram A.F."/>
            <person name="Ren Q."/>
            <person name="Robellet X."/>
            <person name="Robson G."/>
            <person name="Seiboth B."/>
            <person name="van Solingen P."/>
            <person name="Specht T."/>
            <person name="Sun J."/>
            <person name="Taheri-Talesh N."/>
            <person name="Takeshita N."/>
            <person name="Ussery D."/>
            <person name="vanKuyk P.A."/>
            <person name="Visser H."/>
            <person name="van de Vondervoort P.J."/>
            <person name="de Vries R.P."/>
            <person name="Walton J."/>
            <person name="Xiang X."/>
            <person name="Xiong Y."/>
            <person name="Zeng A.P."/>
            <person name="Brandt B.W."/>
            <person name="Cornell M.J."/>
            <person name="van den Hondel C.A."/>
            <person name="Visser J."/>
            <person name="Oliver S.G."/>
            <person name="Turner G."/>
        </authorList>
    </citation>
    <scope>GENOME REANNOTATION</scope>
    <source>
        <strain evidence="4">FGSC A4 / ATCC 38163 / CBS 112.46 / NRRL 194 / M139</strain>
    </source>
</reference>
<evidence type="ECO:0000313" key="4">
    <source>
        <dbReference type="Proteomes" id="UP000000560"/>
    </source>
</evidence>
<dbReference type="AlphaFoldDB" id="Q5AQR9"/>
<feature type="compositionally biased region" description="Polar residues" evidence="1">
    <location>
        <begin position="573"/>
        <end position="586"/>
    </location>
</feature>
<accession>C8VR66</accession>
<dbReference type="OrthoDB" id="2890403at2759"/>
<feature type="signal peptide" evidence="2">
    <location>
        <begin position="1"/>
        <end position="18"/>
    </location>
</feature>